<gene>
    <name evidence="2" type="ORF">ACLA_019140</name>
</gene>
<dbReference type="KEGG" id="act:ACLA_019140"/>
<dbReference type="HOGENOM" id="CLU_2372374_0_0_1"/>
<feature type="compositionally biased region" description="Polar residues" evidence="1">
    <location>
        <begin position="1"/>
        <end position="16"/>
    </location>
</feature>
<evidence type="ECO:0000313" key="3">
    <source>
        <dbReference type="Proteomes" id="UP000006701"/>
    </source>
</evidence>
<keyword evidence="3" id="KW-1185">Reference proteome</keyword>
<dbReference type="RefSeq" id="XP_001268635.1">
    <property type="nucleotide sequence ID" value="XM_001268634.1"/>
</dbReference>
<feature type="compositionally biased region" description="Basic and acidic residues" evidence="1">
    <location>
        <begin position="80"/>
        <end position="95"/>
    </location>
</feature>
<dbReference type="GeneID" id="4701512"/>
<dbReference type="OrthoDB" id="4501914at2759"/>
<evidence type="ECO:0000256" key="1">
    <source>
        <dbReference type="SAM" id="MobiDB-lite"/>
    </source>
</evidence>
<evidence type="ECO:0000313" key="2">
    <source>
        <dbReference type="EMBL" id="EAW07209.1"/>
    </source>
</evidence>
<organism evidence="2 3">
    <name type="scientific">Aspergillus clavatus (strain ATCC 1007 / CBS 513.65 / DSM 816 / NCTC 3887 / NRRL 1 / QM 1276 / 107)</name>
    <dbReference type="NCBI Taxonomy" id="344612"/>
    <lineage>
        <taxon>Eukaryota</taxon>
        <taxon>Fungi</taxon>
        <taxon>Dikarya</taxon>
        <taxon>Ascomycota</taxon>
        <taxon>Pezizomycotina</taxon>
        <taxon>Eurotiomycetes</taxon>
        <taxon>Eurotiomycetidae</taxon>
        <taxon>Eurotiales</taxon>
        <taxon>Aspergillaceae</taxon>
        <taxon>Aspergillus</taxon>
        <taxon>Aspergillus subgen. Fumigati</taxon>
    </lineage>
</organism>
<dbReference type="AlphaFoldDB" id="A1CNI8"/>
<proteinExistence type="predicted"/>
<feature type="region of interest" description="Disordered" evidence="1">
    <location>
        <begin position="1"/>
        <end position="95"/>
    </location>
</feature>
<protein>
    <submittedName>
        <fullName evidence="2">Uncharacterized protein</fullName>
    </submittedName>
</protein>
<name>A1CNI8_ASPCL</name>
<feature type="compositionally biased region" description="Polar residues" evidence="1">
    <location>
        <begin position="52"/>
        <end position="73"/>
    </location>
</feature>
<dbReference type="OMA" id="AYHFTED"/>
<feature type="compositionally biased region" description="Polar residues" evidence="1">
    <location>
        <begin position="32"/>
        <end position="43"/>
    </location>
</feature>
<dbReference type="Proteomes" id="UP000006701">
    <property type="component" value="Unassembled WGS sequence"/>
</dbReference>
<dbReference type="VEuPathDB" id="FungiDB:ACLA_019140"/>
<accession>A1CNI8</accession>
<sequence>MSSKNYNLRSGINSADEQLIPELQESIIPEPHSSSHQKSQQIGVDSDRQASDTDNVSWGNQPGQYSAPETNPNPRGAYHFTEDQLAHPLDREYEK</sequence>
<reference evidence="2 3" key="1">
    <citation type="journal article" date="2008" name="PLoS Genet.">
        <title>Genomic islands in the pathogenic filamentous fungus Aspergillus fumigatus.</title>
        <authorList>
            <person name="Fedorova N.D."/>
            <person name="Khaldi N."/>
            <person name="Joardar V.S."/>
            <person name="Maiti R."/>
            <person name="Amedeo P."/>
            <person name="Anderson M.J."/>
            <person name="Crabtree J."/>
            <person name="Silva J.C."/>
            <person name="Badger J.H."/>
            <person name="Albarraq A."/>
            <person name="Angiuoli S."/>
            <person name="Bussey H."/>
            <person name="Bowyer P."/>
            <person name="Cotty P.J."/>
            <person name="Dyer P.S."/>
            <person name="Egan A."/>
            <person name="Galens K."/>
            <person name="Fraser-Liggett C.M."/>
            <person name="Haas B.J."/>
            <person name="Inman J.M."/>
            <person name="Kent R."/>
            <person name="Lemieux S."/>
            <person name="Malavazi I."/>
            <person name="Orvis J."/>
            <person name="Roemer T."/>
            <person name="Ronning C.M."/>
            <person name="Sundaram J.P."/>
            <person name="Sutton G."/>
            <person name="Turner G."/>
            <person name="Venter J.C."/>
            <person name="White O.R."/>
            <person name="Whitty B.R."/>
            <person name="Youngman P."/>
            <person name="Wolfe K.H."/>
            <person name="Goldman G.H."/>
            <person name="Wortman J.R."/>
            <person name="Jiang B."/>
            <person name="Denning D.W."/>
            <person name="Nierman W.C."/>
        </authorList>
    </citation>
    <scope>NUCLEOTIDE SEQUENCE [LARGE SCALE GENOMIC DNA]</scope>
    <source>
        <strain evidence="3">ATCC 1007 / CBS 513.65 / DSM 816 / NCTC 3887 / NRRL 1</strain>
    </source>
</reference>
<dbReference type="EMBL" id="DS027059">
    <property type="protein sequence ID" value="EAW07209.1"/>
    <property type="molecule type" value="Genomic_DNA"/>
</dbReference>